<dbReference type="SUPFAM" id="SSF63411">
    <property type="entry name" value="LuxS/MPP-like metallohydrolase"/>
    <property type="match status" value="2"/>
</dbReference>
<reference evidence="3" key="1">
    <citation type="submission" date="2018-06" db="EMBL/GenBank/DDBJ databases">
        <authorList>
            <person name="Zhirakovskaya E."/>
        </authorList>
    </citation>
    <scope>NUCLEOTIDE SEQUENCE</scope>
</reference>
<dbReference type="Pfam" id="PF00675">
    <property type="entry name" value="Peptidase_M16"/>
    <property type="match status" value="1"/>
</dbReference>
<keyword evidence="3" id="KW-0645">Protease</keyword>
<dbReference type="InterPro" id="IPR011249">
    <property type="entry name" value="Metalloenz_LuxS/M16"/>
</dbReference>
<feature type="domain" description="Peptidase M16 N-terminal" evidence="1">
    <location>
        <begin position="45"/>
        <end position="180"/>
    </location>
</feature>
<proteinExistence type="predicted"/>
<sequence>MNTKKITLLLTLLLCSSLLHASPAIQHWQTENGASVYFVPAPELPMVDIQLVFDAGAARDGEQGGLAAMTSAMMDEGAAGLNADQIAEATDSVGAAIGFSAHQDMAVASLRSVTDATLFEPAIALFQDILTQPDFPQEALTRIRKQMLIGLQAKKQQPGAIARDTFMQALYGDHPYGKPSSGNEASLNALTRADLIAYYQRYYVASNATLAIVGDLDRAAAEKLANRLISQLATGDAAPKLPAVSVLKQAHEQRISHPSSQSHLMLGQPGLKRGDKDYFSLYVGNHILGGSGLTSRISNEIREKRGLSYSAYSYFSPMRELGPYILALQTKNASVDEALQVMRETLIEFRDNGPTASELDASKKNITGGFPLRLDSNKKIVGYLAMIGFYQLPLDYLDTFNDNINAVTLEQIKEAYQRRINPDKLVTIIVGGDG</sequence>
<accession>A0A3B0ZR87</accession>
<dbReference type="PANTHER" id="PTHR11851:SF224">
    <property type="entry name" value="PROCESSING PROTEASE"/>
    <property type="match status" value="1"/>
</dbReference>
<keyword evidence="3" id="KW-0378">Hydrolase</keyword>
<dbReference type="GO" id="GO:0008233">
    <property type="term" value="F:peptidase activity"/>
    <property type="evidence" value="ECO:0007669"/>
    <property type="project" value="UniProtKB-KW"/>
</dbReference>
<dbReference type="Gene3D" id="3.30.830.10">
    <property type="entry name" value="Metalloenzyme, LuxS/M16 peptidase-like"/>
    <property type="match status" value="2"/>
</dbReference>
<evidence type="ECO:0000259" key="2">
    <source>
        <dbReference type="Pfam" id="PF05193"/>
    </source>
</evidence>
<dbReference type="AlphaFoldDB" id="A0A3B0ZR87"/>
<dbReference type="GO" id="GO:0046872">
    <property type="term" value="F:metal ion binding"/>
    <property type="evidence" value="ECO:0007669"/>
    <property type="project" value="InterPro"/>
</dbReference>
<evidence type="ECO:0000259" key="1">
    <source>
        <dbReference type="Pfam" id="PF00675"/>
    </source>
</evidence>
<protein>
    <submittedName>
        <fullName evidence="3">FIG015287: Zinc protease</fullName>
    </submittedName>
</protein>
<dbReference type="InterPro" id="IPR007863">
    <property type="entry name" value="Peptidase_M16_C"/>
</dbReference>
<dbReference type="PANTHER" id="PTHR11851">
    <property type="entry name" value="METALLOPROTEASE"/>
    <property type="match status" value="1"/>
</dbReference>
<evidence type="ECO:0000313" key="3">
    <source>
        <dbReference type="EMBL" id="VAW83934.1"/>
    </source>
</evidence>
<organism evidence="3">
    <name type="scientific">hydrothermal vent metagenome</name>
    <dbReference type="NCBI Taxonomy" id="652676"/>
    <lineage>
        <taxon>unclassified sequences</taxon>
        <taxon>metagenomes</taxon>
        <taxon>ecological metagenomes</taxon>
    </lineage>
</organism>
<dbReference type="GO" id="GO:0006508">
    <property type="term" value="P:proteolysis"/>
    <property type="evidence" value="ECO:0007669"/>
    <property type="project" value="UniProtKB-KW"/>
</dbReference>
<dbReference type="InterPro" id="IPR011765">
    <property type="entry name" value="Pept_M16_N"/>
</dbReference>
<feature type="domain" description="Peptidase M16 C-terminal" evidence="2">
    <location>
        <begin position="190"/>
        <end position="365"/>
    </location>
</feature>
<gene>
    <name evidence="3" type="ORF">MNBD_GAMMA18-1360</name>
</gene>
<dbReference type="InterPro" id="IPR050361">
    <property type="entry name" value="MPP/UQCRC_Complex"/>
</dbReference>
<dbReference type="EMBL" id="UOFP01000017">
    <property type="protein sequence ID" value="VAW83934.1"/>
    <property type="molecule type" value="Genomic_DNA"/>
</dbReference>
<dbReference type="Pfam" id="PF05193">
    <property type="entry name" value="Peptidase_M16_C"/>
    <property type="match status" value="1"/>
</dbReference>
<name>A0A3B0ZR87_9ZZZZ</name>